<name>A0A7C4I6T4_CALS0</name>
<protein>
    <submittedName>
        <fullName evidence="2">Uncharacterized protein</fullName>
    </submittedName>
</protein>
<reference evidence="2" key="1">
    <citation type="journal article" date="2020" name="mSystems">
        <title>Genome- and Community-Level Interaction Insights into Carbon Utilization and Element Cycling Functions of Hydrothermarchaeota in Hydrothermal Sediment.</title>
        <authorList>
            <person name="Zhou Z."/>
            <person name="Liu Y."/>
            <person name="Xu W."/>
            <person name="Pan J."/>
            <person name="Luo Z.H."/>
            <person name="Li M."/>
        </authorList>
    </citation>
    <scope>NUCLEOTIDE SEQUENCE [LARGE SCALE GENOMIC DNA]</scope>
    <source>
        <strain evidence="2">SpSt-613</strain>
        <strain evidence="1">SpSt-669</strain>
    </source>
</reference>
<evidence type="ECO:0000313" key="2">
    <source>
        <dbReference type="EMBL" id="HGN90971.1"/>
    </source>
</evidence>
<dbReference type="EMBL" id="DTAD01000082">
    <property type="protein sequence ID" value="HGN90971.1"/>
    <property type="molecule type" value="Genomic_DNA"/>
</dbReference>
<evidence type="ECO:0000313" key="1">
    <source>
        <dbReference type="EMBL" id="HGL40113.1"/>
    </source>
</evidence>
<dbReference type="Pfam" id="PF21840">
    <property type="entry name" value="DUF6899"/>
    <property type="match status" value="1"/>
</dbReference>
<sequence length="88" mass="10298">MPYITQEERKELDAEIDALLEKLRKAPAERVDGRLNYVISRLLNGVYTPSYYNYNRALGVLSAVAHEFYRRKVAPYEDIKIKENGDIY</sequence>
<comment type="caution">
    <text evidence="2">The sequence shown here is derived from an EMBL/GenBank/DDBJ whole genome shotgun (WGS) entry which is preliminary data.</text>
</comment>
<dbReference type="EMBL" id="DTCM01000006">
    <property type="protein sequence ID" value="HGL40113.1"/>
    <property type="molecule type" value="Genomic_DNA"/>
</dbReference>
<accession>A0A7C4I6T4</accession>
<proteinExistence type="predicted"/>
<organism evidence="2">
    <name type="scientific">Caldiarchaeum subterraneum</name>
    <dbReference type="NCBI Taxonomy" id="311458"/>
    <lineage>
        <taxon>Archaea</taxon>
        <taxon>Nitrososphaerota</taxon>
        <taxon>Candidatus Caldarchaeales</taxon>
        <taxon>Candidatus Caldarchaeaceae</taxon>
        <taxon>Candidatus Caldarchaeum</taxon>
    </lineage>
</organism>
<dbReference type="InterPro" id="IPR054194">
    <property type="entry name" value="DUF6899"/>
</dbReference>
<gene>
    <name evidence="2" type="ORF">ENT82_07620</name>
    <name evidence="1" type="ORF">ENU43_00350</name>
</gene>
<dbReference type="AlphaFoldDB" id="A0A7C4I6T4"/>